<keyword evidence="6" id="KW-1185">Reference proteome</keyword>
<keyword evidence="3" id="KW-1000">Mitochondrion outer membrane</keyword>
<dbReference type="SUPFAM" id="SSF51735">
    <property type="entry name" value="NAD(P)-binding Rossmann-fold domains"/>
    <property type="match status" value="1"/>
</dbReference>
<dbReference type="InterPro" id="IPR036291">
    <property type="entry name" value="NAD(P)-bd_dom_sf"/>
</dbReference>
<evidence type="ECO:0000313" key="6">
    <source>
        <dbReference type="Proteomes" id="UP001521116"/>
    </source>
</evidence>
<comment type="subcellular location">
    <subcellularLocation>
        <location evidence="1">Mitochondrion outer membrane</location>
        <topology evidence="1">Peripheral membrane protein</topology>
    </subcellularLocation>
</comment>
<dbReference type="Proteomes" id="UP001521116">
    <property type="component" value="Unassembled WGS sequence"/>
</dbReference>
<feature type="region of interest" description="Disordered" evidence="4">
    <location>
        <begin position="42"/>
        <end position="64"/>
    </location>
</feature>
<proteinExistence type="inferred from homology"/>
<organism evidence="5 6">
    <name type="scientific">Neofusicoccum ribis</name>
    <dbReference type="NCBI Taxonomy" id="45134"/>
    <lineage>
        <taxon>Eukaryota</taxon>
        <taxon>Fungi</taxon>
        <taxon>Dikarya</taxon>
        <taxon>Ascomycota</taxon>
        <taxon>Pezizomycotina</taxon>
        <taxon>Dothideomycetes</taxon>
        <taxon>Dothideomycetes incertae sedis</taxon>
        <taxon>Botryosphaeriales</taxon>
        <taxon>Botryosphaeriaceae</taxon>
        <taxon>Neofusicoccum</taxon>
    </lineage>
</organism>
<comment type="similarity">
    <text evidence="2">Belongs to the FMP52 family.</text>
</comment>
<gene>
    <name evidence="5" type="primary">FMP52</name>
    <name evidence="5" type="ORF">SLS56_000638</name>
</gene>
<evidence type="ECO:0000313" key="5">
    <source>
        <dbReference type="EMBL" id="KAL1637500.1"/>
    </source>
</evidence>
<keyword evidence="3" id="KW-0472">Membrane</keyword>
<keyword evidence="3" id="KW-0496">Mitochondrion</keyword>
<dbReference type="Gene3D" id="3.40.50.720">
    <property type="entry name" value="NAD(P)-binding Rossmann-like Domain"/>
    <property type="match status" value="1"/>
</dbReference>
<evidence type="ECO:0000256" key="3">
    <source>
        <dbReference type="ARBA" id="ARBA00022787"/>
    </source>
</evidence>
<dbReference type="PANTHER" id="PTHR14097:SF7">
    <property type="entry name" value="OXIDOREDUCTASE HTATIP2"/>
    <property type="match status" value="1"/>
</dbReference>
<dbReference type="EMBL" id="JAJVDC020000003">
    <property type="protein sequence ID" value="KAL1637500.1"/>
    <property type="molecule type" value="Genomic_DNA"/>
</dbReference>
<dbReference type="PANTHER" id="PTHR14097">
    <property type="entry name" value="OXIDOREDUCTASE HTATIP2"/>
    <property type="match status" value="1"/>
</dbReference>
<comment type="caution">
    <text evidence="5">The sequence shown here is derived from an EMBL/GenBank/DDBJ whole genome shotgun (WGS) entry which is preliminary data.</text>
</comment>
<evidence type="ECO:0000256" key="2">
    <source>
        <dbReference type="ARBA" id="ARBA00006617"/>
    </source>
</evidence>
<evidence type="ECO:0000256" key="4">
    <source>
        <dbReference type="SAM" id="MobiDB-lite"/>
    </source>
</evidence>
<reference evidence="5 6" key="1">
    <citation type="submission" date="2024-02" db="EMBL/GenBank/DDBJ databases">
        <title>De novo assembly and annotation of 12 fungi associated with fruit tree decline syndrome in Ontario, Canada.</title>
        <authorList>
            <person name="Sulman M."/>
            <person name="Ellouze W."/>
            <person name="Ilyukhin E."/>
        </authorList>
    </citation>
    <scope>NUCLEOTIDE SEQUENCE [LARGE SCALE GENOMIC DNA]</scope>
    <source>
        <strain evidence="5 6">M1-105</strain>
    </source>
</reference>
<evidence type="ECO:0000256" key="1">
    <source>
        <dbReference type="ARBA" id="ARBA00004450"/>
    </source>
</evidence>
<name>A0ABR3TDA6_9PEZI</name>
<sequence>MSINAFLAGSTGLVGSHMLTTLISHPSIAHTSAFTRRALPHTSPKLSTLPADPASATDSATWPTLLPNPAPQPSLFLSGLGTTRAAAGSIQKQIAIDRDFNLELAKAAKAAGVTTYVLISATGASASSSFAYPKMKGELEDAVTALGFEHTVLVRPGMIVGPRDEARLAEAALRKLAGLAGMLGNAFKDPWAQDAEVIARAAVNAGVQCVEGKKEKGVWVVGQSDIVRLGRTEWKVEEQK</sequence>
<protein>
    <submittedName>
        <fullName evidence="5">Protein fmp52, mitochondrial</fullName>
    </submittedName>
</protein>
<accession>A0ABR3TDA6</accession>